<evidence type="ECO:0000313" key="1">
    <source>
        <dbReference type="EMBL" id="PUZ51186.1"/>
    </source>
</evidence>
<sequence length="61" mass="6868">MYPHPFLGLPAHLQSPTHFATPFFNLSSKCGILHVMRPVVLSTSFEKMLLPFAFAGHRQLC</sequence>
<keyword evidence="2" id="KW-1185">Reference proteome</keyword>
<proteinExistence type="predicted"/>
<dbReference type="EMBL" id="CM009754">
    <property type="protein sequence ID" value="PUZ51186.1"/>
    <property type="molecule type" value="Genomic_DNA"/>
</dbReference>
<accession>A0A2T7D6J2</accession>
<dbReference type="AlphaFoldDB" id="A0A2T7D6J2"/>
<evidence type="ECO:0000313" key="2">
    <source>
        <dbReference type="Proteomes" id="UP000244336"/>
    </source>
</evidence>
<gene>
    <name evidence="1" type="ORF">GQ55_6G160700</name>
</gene>
<protein>
    <submittedName>
        <fullName evidence="1">Uncharacterized protein</fullName>
    </submittedName>
</protein>
<dbReference type="Gramene" id="PUZ51186">
    <property type="protein sequence ID" value="PUZ51186"/>
    <property type="gene ID" value="GQ55_6G160700"/>
</dbReference>
<dbReference type="Proteomes" id="UP000244336">
    <property type="component" value="Chromosome 6"/>
</dbReference>
<reference evidence="1 2" key="1">
    <citation type="submission" date="2018-04" db="EMBL/GenBank/DDBJ databases">
        <title>WGS assembly of Panicum hallii var. hallii HAL2.</title>
        <authorList>
            <person name="Lovell J."/>
            <person name="Jenkins J."/>
            <person name="Lowry D."/>
            <person name="Mamidi S."/>
            <person name="Sreedasyam A."/>
            <person name="Weng X."/>
            <person name="Barry K."/>
            <person name="Bonette J."/>
            <person name="Campitelli B."/>
            <person name="Daum C."/>
            <person name="Gordon S."/>
            <person name="Gould B."/>
            <person name="Lipzen A."/>
            <person name="MacQueen A."/>
            <person name="Palacio-Mejia J."/>
            <person name="Plott C."/>
            <person name="Shakirov E."/>
            <person name="Shu S."/>
            <person name="Yoshinaga Y."/>
            <person name="Zane M."/>
            <person name="Rokhsar D."/>
            <person name="Grimwood J."/>
            <person name="Schmutz J."/>
            <person name="Juenger T."/>
        </authorList>
    </citation>
    <scope>NUCLEOTIDE SEQUENCE [LARGE SCALE GENOMIC DNA]</scope>
    <source>
        <strain evidence="2">cv. HAL2</strain>
    </source>
</reference>
<organism evidence="1 2">
    <name type="scientific">Panicum hallii var. hallii</name>
    <dbReference type="NCBI Taxonomy" id="1504633"/>
    <lineage>
        <taxon>Eukaryota</taxon>
        <taxon>Viridiplantae</taxon>
        <taxon>Streptophyta</taxon>
        <taxon>Embryophyta</taxon>
        <taxon>Tracheophyta</taxon>
        <taxon>Spermatophyta</taxon>
        <taxon>Magnoliopsida</taxon>
        <taxon>Liliopsida</taxon>
        <taxon>Poales</taxon>
        <taxon>Poaceae</taxon>
        <taxon>PACMAD clade</taxon>
        <taxon>Panicoideae</taxon>
        <taxon>Panicodae</taxon>
        <taxon>Paniceae</taxon>
        <taxon>Panicinae</taxon>
        <taxon>Panicum</taxon>
        <taxon>Panicum sect. Panicum</taxon>
    </lineage>
</organism>
<name>A0A2T7D6J2_9POAL</name>